<organism evidence="1 2">
    <name type="scientific">Xanthomonas vesicatoria ATCC 35937</name>
    <dbReference type="NCBI Taxonomy" id="925775"/>
    <lineage>
        <taxon>Bacteria</taxon>
        <taxon>Pseudomonadati</taxon>
        <taxon>Pseudomonadota</taxon>
        <taxon>Gammaproteobacteria</taxon>
        <taxon>Lysobacterales</taxon>
        <taxon>Lysobacteraceae</taxon>
        <taxon>Xanthomonas</taxon>
    </lineage>
</organism>
<reference evidence="1 2" key="1">
    <citation type="journal article" date="2011" name="BMC Genomics">
        <title>Comparative genomics reveals diversity among xanthomonads infecting tomato and pepper.</title>
        <authorList>
            <person name="Potnis N."/>
            <person name="Krasileva K."/>
            <person name="Chow V."/>
            <person name="Almeida N.F."/>
            <person name="Patil P.B."/>
            <person name="Ryan R.P."/>
            <person name="Sharlach M."/>
            <person name="Behlau F."/>
            <person name="Dow J.M."/>
            <person name="Momol M.T."/>
            <person name="White F.F."/>
            <person name="Preston J.F."/>
            <person name="Vinatzer B.A."/>
            <person name="Koebnik R."/>
            <person name="Setubal J.C."/>
            <person name="Norman D.J."/>
            <person name="Staskawicz B.J."/>
            <person name="Jones J.B."/>
        </authorList>
    </citation>
    <scope>NUCLEOTIDE SEQUENCE [LARGE SCALE GENOMIC DNA]</scope>
    <source>
        <strain evidence="1 2">ATCC 35937</strain>
    </source>
</reference>
<name>F0BIV1_9XANT</name>
<dbReference type="EMBL" id="AEQV01000196">
    <property type="protein sequence ID" value="EGD07617.1"/>
    <property type="molecule type" value="Genomic_DNA"/>
</dbReference>
<comment type="caution">
    <text evidence="1">The sequence shown here is derived from an EMBL/GenBank/DDBJ whole genome shotgun (WGS) entry which is preliminary data.</text>
</comment>
<sequence length="44" mass="4810">MHVMMKSKVELIYCIMVVATAVMAGIVKCTVAATCPNCSDFFDH</sequence>
<proteinExistence type="predicted"/>
<protein>
    <submittedName>
        <fullName evidence="1">Uncharacterized protein</fullName>
    </submittedName>
</protein>
<evidence type="ECO:0000313" key="1">
    <source>
        <dbReference type="EMBL" id="EGD07617.1"/>
    </source>
</evidence>
<evidence type="ECO:0000313" key="2">
    <source>
        <dbReference type="Proteomes" id="UP000003299"/>
    </source>
</evidence>
<accession>F0BIV1</accession>
<gene>
    <name evidence="1" type="ORF">XVE_4207</name>
</gene>
<dbReference type="AlphaFoldDB" id="F0BIV1"/>
<dbReference type="Proteomes" id="UP000003299">
    <property type="component" value="Unassembled WGS sequence"/>
</dbReference>